<name>A0A067QBN4_9AGAM</name>
<organism evidence="1 2">
    <name type="scientific">Jaapia argillacea MUCL 33604</name>
    <dbReference type="NCBI Taxonomy" id="933084"/>
    <lineage>
        <taxon>Eukaryota</taxon>
        <taxon>Fungi</taxon>
        <taxon>Dikarya</taxon>
        <taxon>Basidiomycota</taxon>
        <taxon>Agaricomycotina</taxon>
        <taxon>Agaricomycetes</taxon>
        <taxon>Agaricomycetidae</taxon>
        <taxon>Jaapiales</taxon>
        <taxon>Jaapiaceae</taxon>
        <taxon>Jaapia</taxon>
    </lineage>
</organism>
<dbReference type="InParanoid" id="A0A067QBN4"/>
<proteinExistence type="predicted"/>
<keyword evidence="2" id="KW-1185">Reference proteome</keyword>
<evidence type="ECO:0000313" key="2">
    <source>
        <dbReference type="Proteomes" id="UP000027265"/>
    </source>
</evidence>
<dbReference type="HOGENOM" id="CLU_2886109_0_0_1"/>
<gene>
    <name evidence="1" type="ORF">JAAARDRAFT_28008</name>
</gene>
<sequence>MTRRPIHAFIARAEIAVAFPLLILSTCTTFVPCIHPAHPNHIKYCYPLFFFNSAGLLLCAVTS</sequence>
<dbReference type="Proteomes" id="UP000027265">
    <property type="component" value="Unassembled WGS sequence"/>
</dbReference>
<reference evidence="2" key="1">
    <citation type="journal article" date="2014" name="Proc. Natl. Acad. Sci. U.S.A.">
        <title>Extensive sampling of basidiomycete genomes demonstrates inadequacy of the white-rot/brown-rot paradigm for wood decay fungi.</title>
        <authorList>
            <person name="Riley R."/>
            <person name="Salamov A.A."/>
            <person name="Brown D.W."/>
            <person name="Nagy L.G."/>
            <person name="Floudas D."/>
            <person name="Held B.W."/>
            <person name="Levasseur A."/>
            <person name="Lombard V."/>
            <person name="Morin E."/>
            <person name="Otillar R."/>
            <person name="Lindquist E.A."/>
            <person name="Sun H."/>
            <person name="LaButti K.M."/>
            <person name="Schmutz J."/>
            <person name="Jabbour D."/>
            <person name="Luo H."/>
            <person name="Baker S.E."/>
            <person name="Pisabarro A.G."/>
            <person name="Walton J.D."/>
            <person name="Blanchette R.A."/>
            <person name="Henrissat B."/>
            <person name="Martin F."/>
            <person name="Cullen D."/>
            <person name="Hibbett D.S."/>
            <person name="Grigoriev I.V."/>
        </authorList>
    </citation>
    <scope>NUCLEOTIDE SEQUENCE [LARGE SCALE GENOMIC DNA]</scope>
    <source>
        <strain evidence="2">MUCL 33604</strain>
    </source>
</reference>
<accession>A0A067QBN4</accession>
<evidence type="ECO:0000313" key="1">
    <source>
        <dbReference type="EMBL" id="KDQ64384.1"/>
    </source>
</evidence>
<dbReference type="AlphaFoldDB" id="A0A067QBN4"/>
<protein>
    <submittedName>
        <fullName evidence="1">Uncharacterized protein</fullName>
    </submittedName>
</protein>
<dbReference type="EMBL" id="KL197709">
    <property type="protein sequence ID" value="KDQ64384.1"/>
    <property type="molecule type" value="Genomic_DNA"/>
</dbReference>